<keyword evidence="5" id="KW-0012">Acyltransferase</keyword>
<dbReference type="Pfam" id="PF13480">
    <property type="entry name" value="Acetyltransf_6"/>
    <property type="match status" value="1"/>
</dbReference>
<dbReference type="GO" id="GO:0008360">
    <property type="term" value="P:regulation of cell shape"/>
    <property type="evidence" value="ECO:0007669"/>
    <property type="project" value="UniProtKB-KW"/>
</dbReference>
<evidence type="ECO:0000256" key="4">
    <source>
        <dbReference type="ARBA" id="ARBA00022984"/>
    </source>
</evidence>
<dbReference type="GO" id="GO:0009252">
    <property type="term" value="P:peptidoglycan biosynthetic process"/>
    <property type="evidence" value="ECO:0007669"/>
    <property type="project" value="UniProtKB-KW"/>
</dbReference>
<proteinExistence type="inferred from homology"/>
<feature type="domain" description="BioF2-like acetyltransferase" evidence="7">
    <location>
        <begin position="26"/>
        <end position="131"/>
    </location>
</feature>
<comment type="similarity">
    <text evidence="1">Belongs to the FemABX family.</text>
</comment>
<dbReference type="EMBL" id="BART01018154">
    <property type="protein sequence ID" value="GAG86609.1"/>
    <property type="molecule type" value="Genomic_DNA"/>
</dbReference>
<feature type="non-terminal residue" evidence="8">
    <location>
        <position position="1"/>
    </location>
</feature>
<keyword evidence="2" id="KW-0808">Transferase</keyword>
<keyword evidence="4" id="KW-0573">Peptidoglycan synthesis</keyword>
<sequence length="136" mass="15778">QEPGLHYAFIKELSSDHDENMKAIPRKQRAMVRKGIKSGLTAHVGDQYLDDFYRVFARNVHQLGTPVFPKKWFQALLDMYGSDAELMIIKHRDKVISGVLSLYYNDTVLPYYAGSLVEYREYAPNDFQYWAFSTSS</sequence>
<protein>
    <recommendedName>
        <fullName evidence="7">BioF2-like acetyltransferase domain-containing protein</fullName>
    </recommendedName>
</protein>
<dbReference type="InterPro" id="IPR038740">
    <property type="entry name" value="BioF2-like_GNAT_dom"/>
</dbReference>
<dbReference type="InterPro" id="IPR003447">
    <property type="entry name" value="FEMABX"/>
</dbReference>
<dbReference type="PANTHER" id="PTHR36174:SF1">
    <property type="entry name" value="LIPID II:GLYCINE GLYCYLTRANSFERASE"/>
    <property type="match status" value="1"/>
</dbReference>
<keyword evidence="3" id="KW-0133">Cell shape</keyword>
<evidence type="ECO:0000313" key="8">
    <source>
        <dbReference type="EMBL" id="GAG86609.1"/>
    </source>
</evidence>
<evidence type="ECO:0000256" key="5">
    <source>
        <dbReference type="ARBA" id="ARBA00023315"/>
    </source>
</evidence>
<reference evidence="8" key="1">
    <citation type="journal article" date="2014" name="Front. Microbiol.">
        <title>High frequency of phylogenetically diverse reductive dehalogenase-homologous genes in deep subseafloor sedimentary metagenomes.</title>
        <authorList>
            <person name="Kawai M."/>
            <person name="Futagami T."/>
            <person name="Toyoda A."/>
            <person name="Takaki Y."/>
            <person name="Nishi S."/>
            <person name="Hori S."/>
            <person name="Arai W."/>
            <person name="Tsubouchi T."/>
            <person name="Morono Y."/>
            <person name="Uchiyama I."/>
            <person name="Ito T."/>
            <person name="Fujiyama A."/>
            <person name="Inagaki F."/>
            <person name="Takami H."/>
        </authorList>
    </citation>
    <scope>NUCLEOTIDE SEQUENCE</scope>
    <source>
        <strain evidence="8">Expedition CK06-06</strain>
    </source>
</reference>
<evidence type="ECO:0000256" key="2">
    <source>
        <dbReference type="ARBA" id="ARBA00022679"/>
    </source>
</evidence>
<evidence type="ECO:0000259" key="7">
    <source>
        <dbReference type="Pfam" id="PF13480"/>
    </source>
</evidence>
<gene>
    <name evidence="8" type="ORF">S01H4_34323</name>
</gene>
<dbReference type="InterPro" id="IPR016181">
    <property type="entry name" value="Acyl_CoA_acyltransferase"/>
</dbReference>
<dbReference type="InterPro" id="IPR050644">
    <property type="entry name" value="PG_Glycine_Bridge_Synth"/>
</dbReference>
<dbReference type="PROSITE" id="PS51191">
    <property type="entry name" value="FEMABX"/>
    <property type="match status" value="1"/>
</dbReference>
<evidence type="ECO:0000256" key="1">
    <source>
        <dbReference type="ARBA" id="ARBA00009943"/>
    </source>
</evidence>
<dbReference type="SUPFAM" id="SSF55729">
    <property type="entry name" value="Acyl-CoA N-acyltransferases (Nat)"/>
    <property type="match status" value="1"/>
</dbReference>
<accession>X1AUI5</accession>
<evidence type="ECO:0000256" key="6">
    <source>
        <dbReference type="ARBA" id="ARBA00023316"/>
    </source>
</evidence>
<dbReference type="Gene3D" id="3.40.630.30">
    <property type="match status" value="1"/>
</dbReference>
<name>X1AUI5_9ZZZZ</name>
<dbReference type="GO" id="GO:0071555">
    <property type="term" value="P:cell wall organization"/>
    <property type="evidence" value="ECO:0007669"/>
    <property type="project" value="UniProtKB-KW"/>
</dbReference>
<dbReference type="PANTHER" id="PTHR36174">
    <property type="entry name" value="LIPID II:GLYCINE GLYCYLTRANSFERASE"/>
    <property type="match status" value="1"/>
</dbReference>
<keyword evidence="6" id="KW-0961">Cell wall biogenesis/degradation</keyword>
<dbReference type="AlphaFoldDB" id="X1AUI5"/>
<dbReference type="GO" id="GO:0016755">
    <property type="term" value="F:aminoacyltransferase activity"/>
    <property type="evidence" value="ECO:0007669"/>
    <property type="project" value="InterPro"/>
</dbReference>
<organism evidence="8">
    <name type="scientific">marine sediment metagenome</name>
    <dbReference type="NCBI Taxonomy" id="412755"/>
    <lineage>
        <taxon>unclassified sequences</taxon>
        <taxon>metagenomes</taxon>
        <taxon>ecological metagenomes</taxon>
    </lineage>
</organism>
<comment type="caution">
    <text evidence="8">The sequence shown here is derived from an EMBL/GenBank/DDBJ whole genome shotgun (WGS) entry which is preliminary data.</text>
</comment>
<evidence type="ECO:0000256" key="3">
    <source>
        <dbReference type="ARBA" id="ARBA00022960"/>
    </source>
</evidence>